<proteinExistence type="predicted"/>
<dbReference type="EMBL" id="JANGAC010000002">
    <property type="protein sequence ID" value="MCQ4922159.1"/>
    <property type="molecule type" value="Genomic_DNA"/>
</dbReference>
<protein>
    <submittedName>
        <fullName evidence="2">Relaxase/mobilization nuclease domain-containing protein</fullName>
    </submittedName>
</protein>
<keyword evidence="3" id="KW-1185">Reference proteome</keyword>
<evidence type="ECO:0000313" key="3">
    <source>
        <dbReference type="Proteomes" id="UP001524478"/>
    </source>
</evidence>
<dbReference type="InterPro" id="IPR005094">
    <property type="entry name" value="Endonuclease_MobA/VirD2"/>
</dbReference>
<sequence length="224" mass="25494">MTGGVIIATTRLISMHQNKGKTIAACLADRTDYVKNPDKTNDDELLSSYQCDPRTVQGEFMLSKRQYDDITGRKQASNVIAYQIRQAFKPGGITPELANKIGYELGMSFTKGNHAFIVATHMDKAHIHNHIIFNSTSLDCTKKFRDFLGSGRAIAKISDRICLENGLSIIENPKRSKEHYGKWLGDNKPLFHSDKLRQTIDEVLVQKPKTFDEFLQFMQRNKKR</sequence>
<name>A0ABT1S6R5_9FIRM</name>
<evidence type="ECO:0000259" key="1">
    <source>
        <dbReference type="Pfam" id="PF03432"/>
    </source>
</evidence>
<dbReference type="Pfam" id="PF03432">
    <property type="entry name" value="Relaxase"/>
    <property type="match status" value="1"/>
</dbReference>
<reference evidence="2 3" key="1">
    <citation type="submission" date="2022-06" db="EMBL/GenBank/DDBJ databases">
        <title>Isolation of gut microbiota from human fecal samples.</title>
        <authorList>
            <person name="Pamer E.G."/>
            <person name="Barat B."/>
            <person name="Waligurski E."/>
            <person name="Medina S."/>
            <person name="Paddock L."/>
            <person name="Mostad J."/>
        </authorList>
    </citation>
    <scope>NUCLEOTIDE SEQUENCE [LARGE SCALE GENOMIC DNA]</scope>
    <source>
        <strain evidence="2 3">DFI.7.95</strain>
    </source>
</reference>
<organism evidence="2 3">
    <name type="scientific">Tissierella carlieri</name>
    <dbReference type="NCBI Taxonomy" id="689904"/>
    <lineage>
        <taxon>Bacteria</taxon>
        <taxon>Bacillati</taxon>
        <taxon>Bacillota</taxon>
        <taxon>Tissierellia</taxon>
        <taxon>Tissierellales</taxon>
        <taxon>Tissierellaceae</taxon>
        <taxon>Tissierella</taxon>
    </lineage>
</organism>
<feature type="domain" description="MobA/VirD2-like nuclease" evidence="1">
    <location>
        <begin position="33"/>
        <end position="167"/>
    </location>
</feature>
<gene>
    <name evidence="2" type="ORF">NE686_03625</name>
</gene>
<comment type="caution">
    <text evidence="2">The sequence shown here is derived from an EMBL/GenBank/DDBJ whole genome shotgun (WGS) entry which is preliminary data.</text>
</comment>
<accession>A0ABT1S6R5</accession>
<dbReference type="Proteomes" id="UP001524478">
    <property type="component" value="Unassembled WGS sequence"/>
</dbReference>
<evidence type="ECO:0000313" key="2">
    <source>
        <dbReference type="EMBL" id="MCQ4922159.1"/>
    </source>
</evidence>